<comment type="caution">
    <text evidence="6">The sequence shown here is derived from an EMBL/GenBank/DDBJ whole genome shotgun (WGS) entry which is preliminary data.</text>
</comment>
<dbReference type="InterPro" id="IPR013087">
    <property type="entry name" value="Znf_C2H2_type"/>
</dbReference>
<dbReference type="Proteomes" id="UP000233551">
    <property type="component" value="Unassembled WGS sequence"/>
</dbReference>
<dbReference type="Gene3D" id="3.30.160.60">
    <property type="entry name" value="Classic Zinc Finger"/>
    <property type="match status" value="1"/>
</dbReference>
<accession>A0A2I0HMA3</accession>
<evidence type="ECO:0000313" key="7">
    <source>
        <dbReference type="Proteomes" id="UP000233551"/>
    </source>
</evidence>
<evidence type="ECO:0000256" key="5">
    <source>
        <dbReference type="ARBA" id="ARBA00023242"/>
    </source>
</evidence>
<dbReference type="PROSITE" id="PS00028">
    <property type="entry name" value="ZINC_FINGER_C2H2_1"/>
    <property type="match status" value="1"/>
</dbReference>
<keyword evidence="7" id="KW-1185">Reference proteome</keyword>
<proteinExistence type="predicted"/>
<evidence type="ECO:0000256" key="1">
    <source>
        <dbReference type="ARBA" id="ARBA00004123"/>
    </source>
</evidence>
<evidence type="ECO:0000256" key="4">
    <source>
        <dbReference type="ARBA" id="ARBA00022833"/>
    </source>
</evidence>
<dbReference type="PANTHER" id="PTHR47287:SF15">
    <property type="entry name" value="ZINC FINGER PROTEIN 3-LIKE"/>
    <property type="match status" value="1"/>
</dbReference>
<comment type="subcellular location">
    <subcellularLocation>
        <location evidence="1">Nucleus</location>
    </subcellularLocation>
</comment>
<reference evidence="6 7" key="1">
    <citation type="submission" date="2017-11" db="EMBL/GenBank/DDBJ databases">
        <title>De-novo sequencing of pomegranate (Punica granatum L.) genome.</title>
        <authorList>
            <person name="Akparov Z."/>
            <person name="Amiraslanov A."/>
            <person name="Hajiyeva S."/>
            <person name="Abbasov M."/>
            <person name="Kaur K."/>
            <person name="Hamwieh A."/>
            <person name="Solovyev V."/>
            <person name="Salamov A."/>
            <person name="Braich B."/>
            <person name="Kosarev P."/>
            <person name="Mahmoud A."/>
            <person name="Hajiyev E."/>
            <person name="Babayeva S."/>
            <person name="Izzatullayeva V."/>
            <person name="Mammadov A."/>
            <person name="Mammadov A."/>
            <person name="Sharifova S."/>
            <person name="Ojaghi J."/>
            <person name="Eynullazada K."/>
            <person name="Bayramov B."/>
            <person name="Abdulazimova A."/>
            <person name="Shahmuradov I."/>
        </authorList>
    </citation>
    <scope>NUCLEOTIDE SEQUENCE [LARGE SCALE GENOMIC DNA]</scope>
    <source>
        <strain evidence="7">cv. AG2017</strain>
        <tissue evidence="6">Leaf</tissue>
    </source>
</reference>
<dbReference type="PROSITE" id="PS50157">
    <property type="entry name" value="ZINC_FINGER_C2H2_2"/>
    <property type="match status" value="1"/>
</dbReference>
<dbReference type="GeneID" id="116215139"/>
<dbReference type="STRING" id="22663.A0A2I0HMA3"/>
<dbReference type="EMBL" id="PGOL01007274">
    <property type="protein sequence ID" value="PKI32859.1"/>
    <property type="molecule type" value="Genomic_DNA"/>
</dbReference>
<organism evidence="6 7">
    <name type="scientific">Punica granatum</name>
    <name type="common">Pomegranate</name>
    <dbReference type="NCBI Taxonomy" id="22663"/>
    <lineage>
        <taxon>Eukaryota</taxon>
        <taxon>Viridiplantae</taxon>
        <taxon>Streptophyta</taxon>
        <taxon>Embryophyta</taxon>
        <taxon>Tracheophyta</taxon>
        <taxon>Spermatophyta</taxon>
        <taxon>Magnoliopsida</taxon>
        <taxon>eudicotyledons</taxon>
        <taxon>Gunneridae</taxon>
        <taxon>Pentapetalae</taxon>
        <taxon>rosids</taxon>
        <taxon>malvids</taxon>
        <taxon>Myrtales</taxon>
        <taxon>Lythraceae</taxon>
        <taxon>Punica</taxon>
    </lineage>
</organism>
<dbReference type="AlphaFoldDB" id="A0A2I0HMA3"/>
<dbReference type="GO" id="GO:0008270">
    <property type="term" value="F:zinc ion binding"/>
    <property type="evidence" value="ECO:0007669"/>
    <property type="project" value="UniProtKB-KW"/>
</dbReference>
<dbReference type="OrthoDB" id="960395at2759"/>
<evidence type="ECO:0000313" key="6">
    <source>
        <dbReference type="EMBL" id="PKI32859.1"/>
    </source>
</evidence>
<dbReference type="GO" id="GO:0009788">
    <property type="term" value="P:negative regulation of abscisic acid-activated signaling pathway"/>
    <property type="evidence" value="ECO:0007669"/>
    <property type="project" value="InterPro"/>
</dbReference>
<dbReference type="SUPFAM" id="SSF57667">
    <property type="entry name" value="beta-beta-alpha zinc fingers"/>
    <property type="match status" value="1"/>
</dbReference>
<keyword evidence="2" id="KW-0479">Metal-binding</keyword>
<keyword evidence="5" id="KW-0539">Nucleus</keyword>
<evidence type="ECO:0000256" key="2">
    <source>
        <dbReference type="ARBA" id="ARBA00022723"/>
    </source>
</evidence>
<dbReference type="Pfam" id="PF13912">
    <property type="entry name" value="zf-C2H2_6"/>
    <property type="match status" value="1"/>
</dbReference>
<sequence>MADQYPCIYDFFNQQHHHPSSPTTPAVAAMPAALKRQKQAQPPPPPPPQSHHHHPPGPTRLFPCQYCSRKFYTSQALGGHQNAHKRERAASRGQPFDSSTSAAVRFISPLEPPQPPPPFAQYGWLEPVQIIHSGPPAPPHPPYYGFKSEPSTPDGLSPTTGSGEADPFNNLDLDLSLHL</sequence>
<gene>
    <name evidence="6" type="ORF">CRG98_046744</name>
</gene>
<dbReference type="GO" id="GO:0005634">
    <property type="term" value="C:nucleus"/>
    <property type="evidence" value="ECO:0007669"/>
    <property type="project" value="UniProtKB-SubCell"/>
</dbReference>
<keyword evidence="4" id="KW-0862">Zinc</keyword>
<name>A0A2I0HMA3_PUNGR</name>
<dbReference type="PANTHER" id="PTHR47287">
    <property type="entry name" value="C2H2 AND C2HC ZINC FINGERS SUPERFAMILY PROTEIN"/>
    <property type="match status" value="1"/>
</dbReference>
<dbReference type="InterPro" id="IPR044246">
    <property type="entry name" value="ZFP3-like"/>
</dbReference>
<protein>
    <submittedName>
        <fullName evidence="6">Uncharacterized protein</fullName>
    </submittedName>
</protein>
<evidence type="ECO:0000256" key="3">
    <source>
        <dbReference type="ARBA" id="ARBA00022771"/>
    </source>
</evidence>
<keyword evidence="3" id="KW-0863">Zinc-finger</keyword>
<dbReference type="InterPro" id="IPR036236">
    <property type="entry name" value="Znf_C2H2_sf"/>
</dbReference>